<sequence>MSAARFEFFRKQVIRRLNDKDKQFIETYEAMENKLIDLADSEEELLELMINQRVFARLGQRFHLTADQAYQRLQTLELSVDEQTAALINDISYKDITHVCQTEQHKTANIKHFLLTSESSPSAHT</sequence>
<accession>A0A1H9R976</accession>
<reference evidence="3" key="1">
    <citation type="submission" date="2016-10" db="EMBL/GenBank/DDBJ databases">
        <authorList>
            <person name="de Groot N.N."/>
        </authorList>
    </citation>
    <scope>NUCLEOTIDE SEQUENCE [LARGE SCALE GENOMIC DNA]</scope>
    <source>
        <strain evidence="3">10nlg</strain>
    </source>
</reference>
<dbReference type="STRING" id="1464123.SAMN05444126_10470"/>
<organism evidence="2 3">
    <name type="scientific">Salisediminibacterium halotolerans</name>
    <dbReference type="NCBI Taxonomy" id="517425"/>
    <lineage>
        <taxon>Bacteria</taxon>
        <taxon>Bacillati</taxon>
        <taxon>Bacillota</taxon>
        <taxon>Bacilli</taxon>
        <taxon>Bacillales</taxon>
        <taxon>Bacillaceae</taxon>
        <taxon>Salisediminibacterium</taxon>
    </lineage>
</organism>
<evidence type="ECO:0000256" key="1">
    <source>
        <dbReference type="SAM" id="Coils"/>
    </source>
</evidence>
<protein>
    <submittedName>
        <fullName evidence="2">Uncharacterized protein</fullName>
    </submittedName>
</protein>
<keyword evidence="3" id="KW-1185">Reference proteome</keyword>
<comment type="caution">
    <text evidence="2">The sequence shown here is derived from an EMBL/GenBank/DDBJ whole genome shotgun (WGS) entry which is preliminary data.</text>
</comment>
<evidence type="ECO:0000313" key="3">
    <source>
        <dbReference type="Proteomes" id="UP000199318"/>
    </source>
</evidence>
<feature type="coiled-coil region" evidence="1">
    <location>
        <begin position="14"/>
        <end position="48"/>
    </location>
</feature>
<dbReference type="AlphaFoldDB" id="A0A1H9R976"/>
<evidence type="ECO:0000313" key="2">
    <source>
        <dbReference type="EMBL" id="SER69276.1"/>
    </source>
</evidence>
<dbReference type="EMBL" id="FOGV01000004">
    <property type="protein sequence ID" value="SER69276.1"/>
    <property type="molecule type" value="Genomic_DNA"/>
</dbReference>
<keyword evidence="1" id="KW-0175">Coiled coil</keyword>
<dbReference type="RefSeq" id="WP_093072097.1">
    <property type="nucleotide sequence ID" value="NZ_FOGV01000004.1"/>
</dbReference>
<gene>
    <name evidence="2" type="ORF">SAMN05444126_10470</name>
</gene>
<dbReference type="Proteomes" id="UP000199318">
    <property type="component" value="Unassembled WGS sequence"/>
</dbReference>
<proteinExistence type="predicted"/>
<name>A0A1H9R976_9BACI</name>